<dbReference type="SUPFAM" id="SSF52540">
    <property type="entry name" value="P-loop containing nucleoside triphosphate hydrolases"/>
    <property type="match status" value="1"/>
</dbReference>
<evidence type="ECO:0000313" key="5">
    <source>
        <dbReference type="Proteomes" id="UP000070260"/>
    </source>
</evidence>
<dbReference type="InterPro" id="IPR004948">
    <property type="entry name" value="Nuc-triphosphatase_THEP1"/>
</dbReference>
<dbReference type="PANTHER" id="PTHR43146:SF1">
    <property type="entry name" value="CANCER-RELATED NUCLEOSIDE-TRIPHOSPHATASE"/>
    <property type="match status" value="1"/>
</dbReference>
<dbReference type="Proteomes" id="UP000070260">
    <property type="component" value="Chromosome"/>
</dbReference>
<dbReference type="InterPro" id="IPR027417">
    <property type="entry name" value="P-loop_NTPase"/>
</dbReference>
<gene>
    <name evidence="4" type="ORF">JFP838_02100</name>
</gene>
<evidence type="ECO:0000256" key="3">
    <source>
        <dbReference type="ARBA" id="ARBA00022840"/>
    </source>
</evidence>
<dbReference type="PATRIC" id="fig|1502.177.peg.400"/>
<keyword evidence="2" id="KW-0378">Hydrolase</keyword>
<dbReference type="Pfam" id="PF03266">
    <property type="entry name" value="NTPase_1"/>
    <property type="match status" value="1"/>
</dbReference>
<keyword evidence="3" id="KW-0067">ATP-binding</keyword>
<sequence>MQYKNILLTGKRNCGKSTLVNKILDHMGIEYTGYRTLPYYINGYMQGYYLHGYIDEVYNGYLYSPISIKTSNNKCIRVTETFDTIGYLILKNSRKQKGCKLILLDEIGFLEDDSEKFKLEIKKCLNSEKFCLGVLKDKNSEFLNSIKFRNDTLIINIEDISYDDRKIIQDDIENYIKLHRLKGKD</sequence>
<reference evidence="4 5" key="1">
    <citation type="journal article" date="2016" name="PLoS ONE">
        <title>Plasmid Characterization and Chromosome Analysis of Two netF+ Clostridium perfringens Isolates Associated with Foal and Canine Necrotizing Enteritis.</title>
        <authorList>
            <person name="Mehdizadeh Gohari I."/>
            <person name="Kropinski A.M."/>
            <person name="Weese S.J."/>
            <person name="Parreira V.R."/>
            <person name="Whitehead A.E."/>
            <person name="Boerlin P."/>
            <person name="Prescott J.F."/>
        </authorList>
    </citation>
    <scope>NUCLEOTIDE SEQUENCE [LARGE SCALE GENOMIC DNA]</scope>
    <source>
        <strain evidence="4 5">JP838</strain>
    </source>
</reference>
<name>A0A127EF67_CLOPF</name>
<evidence type="ECO:0000313" key="4">
    <source>
        <dbReference type="EMBL" id="AMN34592.1"/>
    </source>
</evidence>
<protein>
    <submittedName>
        <fullName evidence="4">Uncharacterized protein</fullName>
    </submittedName>
</protein>
<accession>A0A127EF67</accession>
<dbReference type="EMBL" id="CP010994">
    <property type="protein sequence ID" value="AMN34592.1"/>
    <property type="molecule type" value="Genomic_DNA"/>
</dbReference>
<dbReference type="Gene3D" id="3.40.50.300">
    <property type="entry name" value="P-loop containing nucleotide triphosphate hydrolases"/>
    <property type="match status" value="1"/>
</dbReference>
<dbReference type="RefSeq" id="WP_061426295.1">
    <property type="nucleotide sequence ID" value="NZ_CATNZO010000001.1"/>
</dbReference>
<dbReference type="OrthoDB" id="47144at2"/>
<organism evidence="4 5">
    <name type="scientific">Clostridium perfringens</name>
    <dbReference type="NCBI Taxonomy" id="1502"/>
    <lineage>
        <taxon>Bacteria</taxon>
        <taxon>Bacillati</taxon>
        <taxon>Bacillota</taxon>
        <taxon>Clostridia</taxon>
        <taxon>Eubacteriales</taxon>
        <taxon>Clostridiaceae</taxon>
        <taxon>Clostridium</taxon>
    </lineage>
</organism>
<evidence type="ECO:0000256" key="1">
    <source>
        <dbReference type="ARBA" id="ARBA00022741"/>
    </source>
</evidence>
<dbReference type="GO" id="GO:0005524">
    <property type="term" value="F:ATP binding"/>
    <property type="evidence" value="ECO:0007669"/>
    <property type="project" value="UniProtKB-KW"/>
</dbReference>
<dbReference type="GO" id="GO:0017111">
    <property type="term" value="F:ribonucleoside triphosphate phosphatase activity"/>
    <property type="evidence" value="ECO:0007669"/>
    <property type="project" value="InterPro"/>
</dbReference>
<keyword evidence="1" id="KW-0547">Nucleotide-binding</keyword>
<evidence type="ECO:0000256" key="2">
    <source>
        <dbReference type="ARBA" id="ARBA00022801"/>
    </source>
</evidence>
<dbReference type="AlphaFoldDB" id="A0A127EF67"/>
<proteinExistence type="predicted"/>
<dbReference type="PANTHER" id="PTHR43146">
    <property type="entry name" value="CANCER-RELATED NUCLEOSIDE-TRIPHOSPHATASE"/>
    <property type="match status" value="1"/>
</dbReference>